<comment type="caution">
    <text evidence="1">The sequence shown here is derived from an EMBL/GenBank/DDBJ whole genome shotgun (WGS) entry which is preliminary data.</text>
</comment>
<dbReference type="SUPFAM" id="SSF144020">
    <property type="entry name" value="FdhE-like"/>
    <property type="match status" value="1"/>
</dbReference>
<dbReference type="AlphaFoldDB" id="X1B3F8"/>
<organism evidence="1">
    <name type="scientific">marine sediment metagenome</name>
    <dbReference type="NCBI Taxonomy" id="412755"/>
    <lineage>
        <taxon>unclassified sequences</taxon>
        <taxon>metagenomes</taxon>
        <taxon>ecological metagenomes</taxon>
    </lineage>
</organism>
<dbReference type="InterPro" id="IPR024064">
    <property type="entry name" value="FdhE-like_sf"/>
</dbReference>
<proteinExistence type="predicted"/>
<dbReference type="EMBL" id="BART01007964">
    <property type="protein sequence ID" value="GAG66506.1"/>
    <property type="molecule type" value="Genomic_DNA"/>
</dbReference>
<gene>
    <name evidence="1" type="ORF">S01H4_18012</name>
</gene>
<dbReference type="Gene3D" id="3.90.1670.10">
    <property type="entry name" value="FdhE-like domain"/>
    <property type="match status" value="1"/>
</dbReference>
<protein>
    <submittedName>
        <fullName evidence="1">Uncharacterized protein</fullName>
    </submittedName>
</protein>
<reference evidence="1" key="1">
    <citation type="journal article" date="2014" name="Front. Microbiol.">
        <title>High frequency of phylogenetically diverse reductive dehalogenase-homologous genes in deep subseafloor sedimentary metagenomes.</title>
        <authorList>
            <person name="Kawai M."/>
            <person name="Futagami T."/>
            <person name="Toyoda A."/>
            <person name="Takaki Y."/>
            <person name="Nishi S."/>
            <person name="Hori S."/>
            <person name="Arai W."/>
            <person name="Tsubouchi T."/>
            <person name="Morono Y."/>
            <person name="Uchiyama I."/>
            <person name="Ito T."/>
            <person name="Fujiyama A."/>
            <person name="Inagaki F."/>
            <person name="Takami H."/>
        </authorList>
    </citation>
    <scope>NUCLEOTIDE SEQUENCE</scope>
    <source>
        <strain evidence="1">Expedition CK06-06</strain>
    </source>
</reference>
<accession>X1B3F8</accession>
<name>X1B3F8_9ZZZZ</name>
<feature type="non-terminal residue" evidence="1">
    <location>
        <position position="155"/>
    </location>
</feature>
<evidence type="ECO:0000313" key="1">
    <source>
        <dbReference type="EMBL" id="GAG66506.1"/>
    </source>
</evidence>
<sequence length="155" mass="17279">MVMGEKESATVEQIKKAVAAVKAERPAYEEILDFYEKLFLAQEEAKGRVQIEPIQIPEKLLSVKREEKFPLIDKADFAVDISASEALLRKICRLAIEANEVLAEAVPKIVDALDKGTLGAEALFSKILGEDDAYFDEAARNLETDKKILAFVAYF</sequence>